<dbReference type="NCBIfam" id="NF002170">
    <property type="entry name" value="PRK01005.1"/>
    <property type="match status" value="1"/>
</dbReference>
<evidence type="ECO:0000313" key="2">
    <source>
        <dbReference type="Proteomes" id="UP000031465"/>
    </source>
</evidence>
<proteinExistence type="predicted"/>
<accession>A0A0C1JWY7</accession>
<comment type="caution">
    <text evidence="1">The sequence shown here is derived from an EMBL/GenBank/DDBJ whole genome shotgun (WGS) entry which is preliminary data.</text>
</comment>
<dbReference type="EMBL" id="JSAN01000073">
    <property type="protein sequence ID" value="KIC71767.1"/>
    <property type="molecule type" value="Genomic_DNA"/>
</dbReference>
<reference evidence="1 2" key="1">
    <citation type="journal article" date="2014" name="Mol. Biol. Evol.">
        <title>Massive expansion of Ubiquitination-related gene families within the Chlamydiae.</title>
        <authorList>
            <person name="Domman D."/>
            <person name="Collingro A."/>
            <person name="Lagkouvardos I."/>
            <person name="Gehre L."/>
            <person name="Weinmaier T."/>
            <person name="Rattei T."/>
            <person name="Subtil A."/>
            <person name="Horn M."/>
        </authorList>
    </citation>
    <scope>NUCLEOTIDE SEQUENCE [LARGE SCALE GENOMIC DNA]</scope>
    <source>
        <strain evidence="1 2">EI2</strain>
    </source>
</reference>
<name>A0A0C1JWY7_9BACT</name>
<dbReference type="PATRIC" id="fig|362787.3.peg.1216"/>
<dbReference type="InterPro" id="IPR028987">
    <property type="entry name" value="ATP_synth_B-like_membr_sf"/>
</dbReference>
<dbReference type="SUPFAM" id="SSF81573">
    <property type="entry name" value="F1F0 ATP synthase subunit B, membrane domain"/>
    <property type="match status" value="1"/>
</dbReference>
<gene>
    <name evidence="1" type="primary">atpE_2</name>
    <name evidence="1" type="ORF">DB44_DA00210</name>
</gene>
<dbReference type="Proteomes" id="UP000031465">
    <property type="component" value="Unassembled WGS sequence"/>
</dbReference>
<dbReference type="Gene3D" id="1.20.5.2950">
    <property type="match status" value="1"/>
</dbReference>
<dbReference type="RefSeq" id="WP_011176228.1">
    <property type="nucleotide sequence ID" value="NZ_JSAN01000073.1"/>
</dbReference>
<sequence length="208" mass="23640">MKSLEQGQEKIQRICDKIRHQTIEPAQEEARKIIEAAHLRAKEIIANAEQHAEQYIKQAKGQIEQERNVFHSSLQQASKQTIESLKQEIEYHLFNEELQSVLEKQLSDPKLIAELINGIVKAIDRDGLNTDLTAVIPRAVSADDVSALLLDGVRKKLKRKPLEIGQFAGGAQIKLHGKKMTVDLSDQTIKELLANYVRKDFRQLIFSQ</sequence>
<organism evidence="1 2">
    <name type="scientific">Candidatus Protochlamydia amoebophila</name>
    <dbReference type="NCBI Taxonomy" id="362787"/>
    <lineage>
        <taxon>Bacteria</taxon>
        <taxon>Pseudomonadati</taxon>
        <taxon>Chlamydiota</taxon>
        <taxon>Chlamydiia</taxon>
        <taxon>Parachlamydiales</taxon>
        <taxon>Parachlamydiaceae</taxon>
        <taxon>Candidatus Protochlamydia</taxon>
    </lineage>
</organism>
<protein>
    <submittedName>
        <fullName evidence="1">V-type proton ATPase subunit E</fullName>
    </submittedName>
</protein>
<evidence type="ECO:0000313" key="1">
    <source>
        <dbReference type="EMBL" id="KIC71767.1"/>
    </source>
</evidence>
<dbReference type="AlphaFoldDB" id="A0A0C1JWY7"/>